<comment type="caution">
    <text evidence="2">The sequence shown here is derived from an EMBL/GenBank/DDBJ whole genome shotgun (WGS) entry which is preliminary data.</text>
</comment>
<feature type="region of interest" description="Disordered" evidence="1">
    <location>
        <begin position="992"/>
        <end position="1055"/>
    </location>
</feature>
<name>A0ABQ9IG89_9NEOP</name>
<evidence type="ECO:0000313" key="2">
    <source>
        <dbReference type="EMBL" id="KAJ8895195.1"/>
    </source>
</evidence>
<accession>A0ABQ9IG89</accession>
<keyword evidence="3" id="KW-1185">Reference proteome</keyword>
<evidence type="ECO:0000313" key="3">
    <source>
        <dbReference type="Proteomes" id="UP001159363"/>
    </source>
</evidence>
<proteinExistence type="predicted"/>
<evidence type="ECO:0000256" key="1">
    <source>
        <dbReference type="SAM" id="MobiDB-lite"/>
    </source>
</evidence>
<feature type="compositionally biased region" description="Low complexity" evidence="1">
    <location>
        <begin position="1016"/>
        <end position="1034"/>
    </location>
</feature>
<dbReference type="EMBL" id="JARBHB010000001">
    <property type="protein sequence ID" value="KAJ8895195.1"/>
    <property type="molecule type" value="Genomic_DNA"/>
</dbReference>
<organism evidence="2 3">
    <name type="scientific">Dryococelus australis</name>
    <dbReference type="NCBI Taxonomy" id="614101"/>
    <lineage>
        <taxon>Eukaryota</taxon>
        <taxon>Metazoa</taxon>
        <taxon>Ecdysozoa</taxon>
        <taxon>Arthropoda</taxon>
        <taxon>Hexapoda</taxon>
        <taxon>Insecta</taxon>
        <taxon>Pterygota</taxon>
        <taxon>Neoptera</taxon>
        <taxon>Polyneoptera</taxon>
        <taxon>Phasmatodea</taxon>
        <taxon>Verophasmatodea</taxon>
        <taxon>Anareolatae</taxon>
        <taxon>Phasmatidae</taxon>
        <taxon>Eurycanthinae</taxon>
        <taxon>Dryococelus</taxon>
    </lineage>
</organism>
<sequence length="1174" mass="128969">MCVDQDGCLSVAMPGADDAQEDLAYLVAVVLEQAKEQALGGAPAHGGRARGRGKVHQGAAKLRANFEAASRQLVERANRCPMSPEVTMGDKQLVSALLKVSERTLSRGVRALGCHGSATAKKPLFTCTNGNIILSDENKVVIEVRSNVRGPHGCSLYHERPIVTFGNGSALTCGNIVFVFELVMKCEGGAHAQWLHRGAEEDVRLGPALRPYLHELWSTSHEAGWHLEELRRRLCDGGEARALGAFCRLVAGRRHAADEALLDAAAKGWLWAEAALEEMSTCLRLVLAPERGTTLRRVVGLPSWGRCSEASSVSGTLRARRATLQRAAATLPALLLHRPTLHGNNTHTGWSRVWIMLLWNAIAAVFGSLIPAPRTPDSNPLDCYLWGHLKALVYASPVDDMDTLRKRTVAGCKTICHFPGSRLCSRVCYNPATPPSLRRGLAPGITVFVPMGMPETVIERVLNSCHTHGSATEKMADTPVATSKRMSFRVRWRADQLNLSTRPALARLTSVHLVTHADSTQDQLHPRLTPPKTNSTIDWFLTKLTYTYTNKRLWANQKSESIEFIRVFGKYVTSDINTFCLLHATCGRKLVGEMCGNIERIIILLIRYFINTVFMTDITTCFILNINDQCVRLPAETERPTPAHCRLRDTSPLTAIVDARRRYGQHRGVGDPVQALVVLRKFTRLLLSALPQLLLATSTQERKSLSPVIGPQTATSPAGSLPDLRKWESCRTMPLVGRFSRGRFSFPRPCIPVLLHPHLFSSSSALKTSSGSLVASDEEPGHQLLLDQSSVAATSRSGVREQLGANGVVHPSCWKMKSGLVKQERAENHVFGYSAKHVPFGRSELVFGRFLLTLLAPYPHVVPVLQEISAQLPDGERCHTLDAIQKLSRESRRAAAARRAALKLRAAPAYRPRCELDRAPPPGADHDDYKEEEEEDDGPGLAGSCRAARSRQHQAWVGSPHVRWKDTANVPISLSRVWACVLTAGSGLPRRRLQRRRAGVSRGRLRPRHPPPPPRRWGFPARRGAAPADGGPTAEASRPWRGRPDVESWGGRPAQEEGYSHETLTFDILSFLLQGRSTNTYISQIPLTTSRPTVHLSPKSVVMLATAIGTAGLCRDSPLPASRRERQCMPPSSVRYWPHNGAICPDSLPVVRVPAHSYLEMHAPIAATSVLNTA</sequence>
<gene>
    <name evidence="2" type="ORF">PR048_000520</name>
</gene>
<protein>
    <submittedName>
        <fullName evidence="2">Uncharacterized protein</fullName>
    </submittedName>
</protein>
<feature type="compositionally biased region" description="Basic residues" evidence="1">
    <location>
        <begin position="992"/>
        <end position="1009"/>
    </location>
</feature>
<feature type="region of interest" description="Disordered" evidence="1">
    <location>
        <begin position="913"/>
        <end position="947"/>
    </location>
</feature>
<reference evidence="2 3" key="1">
    <citation type="submission" date="2023-02" db="EMBL/GenBank/DDBJ databases">
        <title>LHISI_Scaffold_Assembly.</title>
        <authorList>
            <person name="Stuart O.P."/>
            <person name="Cleave R."/>
            <person name="Magrath M.J.L."/>
            <person name="Mikheyev A.S."/>
        </authorList>
    </citation>
    <scope>NUCLEOTIDE SEQUENCE [LARGE SCALE GENOMIC DNA]</scope>
    <source>
        <strain evidence="2">Daus_M_001</strain>
        <tissue evidence="2">Leg muscle</tissue>
    </source>
</reference>
<feature type="compositionally biased region" description="Basic and acidic residues" evidence="1">
    <location>
        <begin position="913"/>
        <end position="929"/>
    </location>
</feature>
<dbReference type="Proteomes" id="UP001159363">
    <property type="component" value="Chromosome 1"/>
</dbReference>